<dbReference type="Proteomes" id="UP000032930">
    <property type="component" value="Chromosome"/>
</dbReference>
<dbReference type="KEGG" id="xbv:XBW1_1746"/>
<sequence length="213" mass="23966">MSKHHTNPAGIFMNATKRHIKTAFDYSKYGVIVITEADFSEIISYAQALKSLDAGQYDHDLFLGFELVLTLSHGWKAGFYEPNNEQRLMLWRWIVSASFVQEQIDRNGTREVDNGRGGTDTAAIYVNGKAAITIYPLAERMMLVTHVEGIAFEQFGSEEGADMAVRMYMDFINVQPENGNRLSEKGREGLSILHDELIKAVEAGEFNTMPVIH</sequence>
<reference evidence="1 2" key="1">
    <citation type="submission" date="2014-02" db="EMBL/GenBank/DDBJ databases">
        <authorList>
            <person name="Genoscope - CEA"/>
        </authorList>
    </citation>
    <scope>NUCLEOTIDE SEQUENCE [LARGE SCALE GENOMIC DNA]</scope>
    <source>
        <strain evidence="1 2">CS03</strain>
    </source>
</reference>
<evidence type="ECO:0000313" key="1">
    <source>
        <dbReference type="EMBL" id="CDM89103.1"/>
    </source>
</evidence>
<dbReference type="EMBL" id="FO818637">
    <property type="protein sequence ID" value="CDM89103.1"/>
    <property type="molecule type" value="Genomic_DNA"/>
</dbReference>
<dbReference type="AlphaFoldDB" id="A0A0B6X8Q4"/>
<accession>A0A0B6X8Q4</accession>
<proteinExistence type="predicted"/>
<name>A0A0B6X8Q4_XENBV</name>
<organism evidence="1 2">
    <name type="scientific">Xenorhabdus bovienii</name>
    <name type="common">Xenorhabdus nematophila subsp. bovienii</name>
    <dbReference type="NCBI Taxonomy" id="40576"/>
    <lineage>
        <taxon>Bacteria</taxon>
        <taxon>Pseudomonadati</taxon>
        <taxon>Pseudomonadota</taxon>
        <taxon>Gammaproteobacteria</taxon>
        <taxon>Enterobacterales</taxon>
        <taxon>Morganellaceae</taxon>
        <taxon>Xenorhabdus</taxon>
    </lineage>
</organism>
<evidence type="ECO:0000313" key="2">
    <source>
        <dbReference type="Proteomes" id="UP000032930"/>
    </source>
</evidence>
<protein>
    <submittedName>
        <fullName evidence="1">Uncharacterized protein</fullName>
    </submittedName>
</protein>
<dbReference type="RefSeq" id="WP_052726014.1">
    <property type="nucleotide sequence ID" value="NZ_CAWMEF010000001.1"/>
</dbReference>
<gene>
    <name evidence="1" type="ORF">XBW1_1746</name>
</gene>